<feature type="compositionally biased region" description="Polar residues" evidence="1">
    <location>
        <begin position="190"/>
        <end position="200"/>
    </location>
</feature>
<sequence length="255" mass="28295">MHSLPIKGEKISLLVVSIWDNGSVFDFWHPMDTPSPNVEERLQNMASHPYSFTQSFGCRYILWLERDRDTRTKLAEAAGSAEGKGEQFVGEEKLHGNALPTQTAYRHSYPPPRQAETPLPRPSSEAFSMRASESRTGGHNIDMVASNYPYLHGAESYILNRNRSLATTFTNSSISTNHSPRRSSDCGSRRTASTTLSHAQGSVLRAEHADSADGVDQNDEVEETQSESNIEIGSLQSSSSVNSEELRRFYNGRSP</sequence>
<protein>
    <submittedName>
        <fullName evidence="2">Uncharacterized protein</fullName>
    </submittedName>
</protein>
<keyword evidence="3" id="KW-1185">Reference proteome</keyword>
<feature type="compositionally biased region" description="Acidic residues" evidence="1">
    <location>
        <begin position="216"/>
        <end position="225"/>
    </location>
</feature>
<name>A0A8H5BAP9_9AGAR</name>
<dbReference type="EMBL" id="JAACJJ010000029">
    <property type="protein sequence ID" value="KAF5319638.1"/>
    <property type="molecule type" value="Genomic_DNA"/>
</dbReference>
<comment type="caution">
    <text evidence="2">The sequence shown here is derived from an EMBL/GenBank/DDBJ whole genome shotgun (WGS) entry which is preliminary data.</text>
</comment>
<evidence type="ECO:0000313" key="3">
    <source>
        <dbReference type="Proteomes" id="UP000567179"/>
    </source>
</evidence>
<feature type="compositionally biased region" description="Low complexity" evidence="1">
    <location>
        <begin position="234"/>
        <end position="243"/>
    </location>
</feature>
<feature type="region of interest" description="Disordered" evidence="1">
    <location>
        <begin position="171"/>
        <end position="255"/>
    </location>
</feature>
<dbReference type="Proteomes" id="UP000567179">
    <property type="component" value="Unassembled WGS sequence"/>
</dbReference>
<reference evidence="2 3" key="1">
    <citation type="journal article" date="2020" name="ISME J.">
        <title>Uncovering the hidden diversity of litter-decomposition mechanisms in mushroom-forming fungi.</title>
        <authorList>
            <person name="Floudas D."/>
            <person name="Bentzer J."/>
            <person name="Ahren D."/>
            <person name="Johansson T."/>
            <person name="Persson P."/>
            <person name="Tunlid A."/>
        </authorList>
    </citation>
    <scope>NUCLEOTIDE SEQUENCE [LARGE SCALE GENOMIC DNA]</scope>
    <source>
        <strain evidence="2 3">CBS 101986</strain>
    </source>
</reference>
<accession>A0A8H5BAP9</accession>
<dbReference type="AlphaFoldDB" id="A0A8H5BAP9"/>
<evidence type="ECO:0000313" key="2">
    <source>
        <dbReference type="EMBL" id="KAF5319638.1"/>
    </source>
</evidence>
<organism evidence="2 3">
    <name type="scientific">Psilocybe cf. subviscida</name>
    <dbReference type="NCBI Taxonomy" id="2480587"/>
    <lineage>
        <taxon>Eukaryota</taxon>
        <taxon>Fungi</taxon>
        <taxon>Dikarya</taxon>
        <taxon>Basidiomycota</taxon>
        <taxon>Agaricomycotina</taxon>
        <taxon>Agaricomycetes</taxon>
        <taxon>Agaricomycetidae</taxon>
        <taxon>Agaricales</taxon>
        <taxon>Agaricineae</taxon>
        <taxon>Strophariaceae</taxon>
        <taxon>Psilocybe</taxon>
    </lineage>
</organism>
<feature type="region of interest" description="Disordered" evidence="1">
    <location>
        <begin position="102"/>
        <end position="142"/>
    </location>
</feature>
<proteinExistence type="predicted"/>
<gene>
    <name evidence="2" type="ORF">D9619_008461</name>
</gene>
<evidence type="ECO:0000256" key="1">
    <source>
        <dbReference type="SAM" id="MobiDB-lite"/>
    </source>
</evidence>